<evidence type="ECO:0000313" key="2">
    <source>
        <dbReference type="EMBL" id="MFC6295399.1"/>
    </source>
</evidence>
<dbReference type="InterPro" id="IPR011335">
    <property type="entry name" value="Restrct_endonuc-II-like"/>
</dbReference>
<keyword evidence="2" id="KW-0540">Nuclease</keyword>
<reference evidence="3" key="1">
    <citation type="journal article" date="2019" name="Int. J. Syst. Evol. Microbiol.">
        <title>The Global Catalogue of Microorganisms (GCM) 10K type strain sequencing project: providing services to taxonomists for standard genome sequencing and annotation.</title>
        <authorList>
            <consortium name="The Broad Institute Genomics Platform"/>
            <consortium name="The Broad Institute Genome Sequencing Center for Infectious Disease"/>
            <person name="Wu L."/>
            <person name="Ma J."/>
        </authorList>
    </citation>
    <scope>NUCLEOTIDE SEQUENCE [LARGE SCALE GENOMIC DNA]</scope>
    <source>
        <strain evidence="3">CCM 8934</strain>
    </source>
</reference>
<dbReference type="Gene3D" id="3.40.210.10">
    <property type="entry name" value="PVUII Endonuclease, subunit A"/>
    <property type="match status" value="1"/>
</dbReference>
<dbReference type="RefSeq" id="WP_379858655.1">
    <property type="nucleotide sequence ID" value="NZ_JBHSSB010000027.1"/>
</dbReference>
<protein>
    <submittedName>
        <fullName evidence="2">Restriction endonuclease</fullName>
    </submittedName>
</protein>
<dbReference type="EMBL" id="JBHSSB010000027">
    <property type="protein sequence ID" value="MFC6295399.1"/>
    <property type="molecule type" value="Genomic_DNA"/>
</dbReference>
<accession>A0ABW1UHR8</accession>
<keyword evidence="3" id="KW-1185">Reference proteome</keyword>
<proteinExistence type="predicted"/>
<dbReference type="InterPro" id="IPR038402">
    <property type="entry name" value="PvuII_sf"/>
</dbReference>
<gene>
    <name evidence="2" type="ORF">ACFQH1_09315</name>
</gene>
<keyword evidence="2" id="KW-0255">Endonuclease</keyword>
<keyword evidence="1" id="KW-0378">Hydrolase</keyword>
<dbReference type="Proteomes" id="UP001596227">
    <property type="component" value="Unassembled WGS sequence"/>
</dbReference>
<comment type="caution">
    <text evidence="2">The sequence shown here is derived from an EMBL/GenBank/DDBJ whole genome shotgun (WGS) entry which is preliminary data.</text>
</comment>
<dbReference type="InterPro" id="IPR015306">
    <property type="entry name" value="Restrct_endonuc_II_PvuII"/>
</dbReference>
<dbReference type="SUPFAM" id="SSF52980">
    <property type="entry name" value="Restriction endonuclease-like"/>
    <property type="match status" value="1"/>
</dbReference>
<dbReference type="GO" id="GO:0004519">
    <property type="term" value="F:endonuclease activity"/>
    <property type="evidence" value="ECO:0007669"/>
    <property type="project" value="UniProtKB-KW"/>
</dbReference>
<evidence type="ECO:0000256" key="1">
    <source>
        <dbReference type="ARBA" id="ARBA00022801"/>
    </source>
</evidence>
<name>A0ABW1UHR8_9LACO</name>
<evidence type="ECO:0000313" key="3">
    <source>
        <dbReference type="Proteomes" id="UP001596227"/>
    </source>
</evidence>
<sequence>MAFFDKQHQFDIQKLEGLWKKLVDLEDLAKSRGINDIFQDNGAKVLQQLIISNMKFLPGREGNDAEDRNGVEWEFKSVNIDTFARGFSTDHHTTVNLLDRFNSVPWLFSIYKGIHLQEMYVVSPGGLDEWVAKQKAGLTKHWKTNKDYELNNPKISIKYVKSHGILVYPFPNPPVDPANFD</sequence>
<dbReference type="CDD" id="cd22351">
    <property type="entry name" value="PvuII-like"/>
    <property type="match status" value="1"/>
</dbReference>
<dbReference type="Pfam" id="PF09225">
    <property type="entry name" value="Endonuc-PvuII"/>
    <property type="match status" value="1"/>
</dbReference>
<organism evidence="2 3">
    <name type="scientific">Lactiplantibacillus daoliensis</name>
    <dbReference type="NCBI Taxonomy" id="2559916"/>
    <lineage>
        <taxon>Bacteria</taxon>
        <taxon>Bacillati</taxon>
        <taxon>Bacillota</taxon>
        <taxon>Bacilli</taxon>
        <taxon>Lactobacillales</taxon>
        <taxon>Lactobacillaceae</taxon>
        <taxon>Lactiplantibacillus</taxon>
    </lineage>
</organism>